<organism evidence="1 2">
    <name type="scientific">Cytobacillus depressus</name>
    <dbReference type="NCBI Taxonomy" id="1602942"/>
    <lineage>
        <taxon>Bacteria</taxon>
        <taxon>Bacillati</taxon>
        <taxon>Bacillota</taxon>
        <taxon>Bacilli</taxon>
        <taxon>Bacillales</taxon>
        <taxon>Bacillaceae</taxon>
        <taxon>Cytobacillus</taxon>
    </lineage>
</organism>
<gene>
    <name evidence="1" type="ORF">F7731_01760</name>
</gene>
<dbReference type="OrthoDB" id="2959323at2"/>
<dbReference type="EMBL" id="WBOS01000001">
    <property type="protein sequence ID" value="KAB2338315.1"/>
    <property type="molecule type" value="Genomic_DNA"/>
</dbReference>
<reference evidence="1 2" key="1">
    <citation type="journal article" date="2016" name="Antonie Van Leeuwenhoek">
        <title>Bacillus depressus sp. nov., isolated from soil of a sunflower field.</title>
        <authorList>
            <person name="Wei X."/>
            <person name="Xin D."/>
            <person name="Xin Y."/>
            <person name="Zhang H."/>
            <person name="Wang T."/>
            <person name="Zhang J."/>
        </authorList>
    </citation>
    <scope>NUCLEOTIDE SEQUENCE [LARGE SCALE GENOMIC DNA]</scope>
    <source>
        <strain evidence="1 2">BZ1</strain>
    </source>
</reference>
<evidence type="ECO:0000313" key="1">
    <source>
        <dbReference type="EMBL" id="KAB2338315.1"/>
    </source>
</evidence>
<keyword evidence="2" id="KW-1185">Reference proteome</keyword>
<dbReference type="AlphaFoldDB" id="A0A6L3VGD5"/>
<evidence type="ECO:0000313" key="2">
    <source>
        <dbReference type="Proteomes" id="UP000481030"/>
    </source>
</evidence>
<proteinExistence type="predicted"/>
<dbReference type="Proteomes" id="UP000481030">
    <property type="component" value="Unassembled WGS sequence"/>
</dbReference>
<protein>
    <submittedName>
        <fullName evidence="1">Uncharacterized protein</fullName>
    </submittedName>
</protein>
<comment type="caution">
    <text evidence="1">The sequence shown here is derived from an EMBL/GenBank/DDBJ whole genome shotgun (WGS) entry which is preliminary data.</text>
</comment>
<dbReference type="RefSeq" id="WP_151533040.1">
    <property type="nucleotide sequence ID" value="NZ_WBOS01000001.1"/>
</dbReference>
<accession>A0A6L3VGD5</accession>
<name>A0A6L3VGD5_9BACI</name>
<sequence length="301" mass="35488">MTYIIENANILKEKQIIKASILVDNGIILSIRPAFKRYRYMKMNAEPFIMTPAPILYEQEFPSEKTFQELKAYFIEEFILKGCTAFLTVVKIKHEYELSHELKRLKTQLLNSPIDYIIGVRIPVRLLTQSFVRKCKRENIPAIFVEVDQVDELNHIPWGWLRDAMFPYNSPLIPIFLHANERDKSHAEKEWNRVMETEKMPYVKDELLEKEPISHSTLSKIGVYPFKASIHQGCELSYNLYLKSREFRKIEEEQLFHYHRNKLVVTVHKGDVIRAGEKLFFRPGSGEHVKINTPSFFKIEV</sequence>